<organism evidence="10 11">
    <name type="scientific">Bdellovibrio bacteriovorus</name>
    <dbReference type="NCBI Taxonomy" id="959"/>
    <lineage>
        <taxon>Bacteria</taxon>
        <taxon>Pseudomonadati</taxon>
        <taxon>Bdellovibrionota</taxon>
        <taxon>Bdellovibrionia</taxon>
        <taxon>Bdellovibrionales</taxon>
        <taxon>Pseudobdellovibrionaceae</taxon>
        <taxon>Bdellovibrio</taxon>
    </lineage>
</organism>
<evidence type="ECO:0000259" key="9">
    <source>
        <dbReference type="Pfam" id="PF21088"/>
    </source>
</evidence>
<keyword evidence="6 7" id="KW-0472">Membrane</keyword>
<dbReference type="Gene3D" id="1.10.287.1260">
    <property type="match status" value="1"/>
</dbReference>
<keyword evidence="4 7" id="KW-0812">Transmembrane</keyword>
<dbReference type="InterPro" id="IPR010920">
    <property type="entry name" value="LSM_dom_sf"/>
</dbReference>
<dbReference type="Gene3D" id="3.30.70.100">
    <property type="match status" value="1"/>
</dbReference>
<dbReference type="InterPro" id="IPR045042">
    <property type="entry name" value="YnaI-like"/>
</dbReference>
<evidence type="ECO:0000256" key="1">
    <source>
        <dbReference type="ARBA" id="ARBA00004651"/>
    </source>
</evidence>
<evidence type="ECO:0000256" key="6">
    <source>
        <dbReference type="ARBA" id="ARBA00023136"/>
    </source>
</evidence>
<feature type="transmembrane region" description="Helical" evidence="7">
    <location>
        <begin position="118"/>
        <end position="136"/>
    </location>
</feature>
<evidence type="ECO:0000313" key="10">
    <source>
        <dbReference type="EMBL" id="ASD63119.1"/>
    </source>
</evidence>
<evidence type="ECO:0000256" key="4">
    <source>
        <dbReference type="ARBA" id="ARBA00022692"/>
    </source>
</evidence>
<evidence type="ECO:0000256" key="3">
    <source>
        <dbReference type="ARBA" id="ARBA00022475"/>
    </source>
</evidence>
<dbReference type="InterPro" id="IPR011066">
    <property type="entry name" value="MscS_channel_C_sf"/>
</dbReference>
<dbReference type="EMBL" id="CP020946">
    <property type="protein sequence ID" value="ASD63119.1"/>
    <property type="molecule type" value="Genomic_DNA"/>
</dbReference>
<evidence type="ECO:0000313" key="11">
    <source>
        <dbReference type="Proteomes" id="UP000197003"/>
    </source>
</evidence>
<feature type="transmembrane region" description="Helical" evidence="7">
    <location>
        <begin position="38"/>
        <end position="60"/>
    </location>
</feature>
<sequence length="381" mass="43245">MKELSSMEKFLFEESQWFTPELTEVLKSTTFVMPNWKWAFLALAFAAGIFVIRPVFHLILKELKKHNPITKKYPNTFWGYFLRTDTDRPMAWILVILLWFAAGDAAELTGKFASYYDHFLRGLIAIFIIRLVYYAVDAACSVLADYTSKTPSTFDDQLVPFASKALKIFVVVMGFLIVLQSFGLNVMSLLAGLGLGGLALALAAQDTAANLFGSITILFDRPFQVGDWVKIKDMEGTVEEIGFRSTRVRTFYNSLITIPNAMMAKETVDNMGVRPARRVRQVLGLVYETAPETIEAFCDRVRYYIKSDEKVIADTVTVHFNNYNASSLDVLVNFHLKVYTGPEELQHQQRIFIEILKIAADMKVSFAYPTQTVYSQVTTVR</sequence>
<comment type="similarity">
    <text evidence="2">Belongs to the MscS (TC 1.A.23) family.</text>
</comment>
<evidence type="ECO:0000256" key="5">
    <source>
        <dbReference type="ARBA" id="ARBA00022989"/>
    </source>
</evidence>
<gene>
    <name evidence="10" type="ORF">B9G79_05820</name>
</gene>
<proteinExistence type="inferred from homology"/>
<dbReference type="InterPro" id="IPR011014">
    <property type="entry name" value="MscS_channel_TM-2"/>
</dbReference>
<dbReference type="SUPFAM" id="SSF82689">
    <property type="entry name" value="Mechanosensitive channel protein MscS (YggB), C-terminal domain"/>
    <property type="match status" value="1"/>
</dbReference>
<feature type="transmembrane region" description="Helical" evidence="7">
    <location>
        <begin position="89"/>
        <end position="106"/>
    </location>
</feature>
<dbReference type="RefSeq" id="WP_088564698.1">
    <property type="nucleotide sequence ID" value="NZ_JBLUNS010000001.1"/>
</dbReference>
<evidence type="ECO:0000259" key="8">
    <source>
        <dbReference type="Pfam" id="PF00924"/>
    </source>
</evidence>
<dbReference type="Gene3D" id="2.30.30.60">
    <property type="match status" value="1"/>
</dbReference>
<dbReference type="AlphaFoldDB" id="A0A1Z3N6P7"/>
<keyword evidence="3" id="KW-1003">Cell membrane</keyword>
<dbReference type="OrthoDB" id="5288997at2"/>
<dbReference type="InterPro" id="IPR006685">
    <property type="entry name" value="MscS_channel_2nd"/>
</dbReference>
<protein>
    <recommendedName>
        <fullName evidence="12">Mechanosensitive ion channel family protein</fullName>
    </recommendedName>
</protein>
<dbReference type="GO" id="GO:0008381">
    <property type="term" value="F:mechanosensitive monoatomic ion channel activity"/>
    <property type="evidence" value="ECO:0007669"/>
    <property type="project" value="UniProtKB-ARBA"/>
</dbReference>
<dbReference type="Pfam" id="PF21088">
    <property type="entry name" value="MS_channel_1st"/>
    <property type="match status" value="1"/>
</dbReference>
<accession>A0A1Z3N6P7</accession>
<reference evidence="10 11" key="1">
    <citation type="submission" date="2017-04" db="EMBL/GenBank/DDBJ databases">
        <title>Whole genome sequence of Bdellovibrio bacteriovorus strain SSB218315.</title>
        <authorList>
            <person name="Oyedara O."/>
            <person name="Rodriguez-Perez M.A."/>
        </authorList>
    </citation>
    <scope>NUCLEOTIDE SEQUENCE [LARGE SCALE GENOMIC DNA]</scope>
    <source>
        <strain evidence="10 11">SSB218315</strain>
    </source>
</reference>
<evidence type="ECO:0008006" key="12">
    <source>
        <dbReference type="Google" id="ProtNLM"/>
    </source>
</evidence>
<evidence type="ECO:0000256" key="2">
    <source>
        <dbReference type="ARBA" id="ARBA00008017"/>
    </source>
</evidence>
<dbReference type="InterPro" id="IPR049142">
    <property type="entry name" value="MS_channel_1st"/>
</dbReference>
<dbReference type="SUPFAM" id="SSF82861">
    <property type="entry name" value="Mechanosensitive channel protein MscS (YggB), transmembrane region"/>
    <property type="match status" value="1"/>
</dbReference>
<dbReference type="PANTHER" id="PTHR43634:SF2">
    <property type="entry name" value="LOW CONDUCTANCE MECHANOSENSITIVE CHANNEL YNAI"/>
    <property type="match status" value="1"/>
</dbReference>
<dbReference type="PANTHER" id="PTHR43634">
    <property type="entry name" value="OW CONDUCTANCE MECHANOSENSITIVE CHANNEL"/>
    <property type="match status" value="1"/>
</dbReference>
<dbReference type="Proteomes" id="UP000197003">
    <property type="component" value="Chromosome"/>
</dbReference>
<dbReference type="SUPFAM" id="SSF50182">
    <property type="entry name" value="Sm-like ribonucleoproteins"/>
    <property type="match status" value="1"/>
</dbReference>
<comment type="subcellular location">
    <subcellularLocation>
        <location evidence="1">Cell membrane</location>
        <topology evidence="1">Multi-pass membrane protein</topology>
    </subcellularLocation>
</comment>
<keyword evidence="5 7" id="KW-1133">Transmembrane helix</keyword>
<dbReference type="InterPro" id="IPR023408">
    <property type="entry name" value="MscS_beta-dom_sf"/>
</dbReference>
<feature type="domain" description="Mechanosensitive ion channel MscS" evidence="8">
    <location>
        <begin position="206"/>
        <end position="271"/>
    </location>
</feature>
<evidence type="ECO:0000256" key="7">
    <source>
        <dbReference type="SAM" id="Phobius"/>
    </source>
</evidence>
<dbReference type="GO" id="GO:0005886">
    <property type="term" value="C:plasma membrane"/>
    <property type="evidence" value="ECO:0007669"/>
    <property type="project" value="UniProtKB-SubCell"/>
</dbReference>
<name>A0A1Z3N6P7_BDEBC</name>
<feature type="transmembrane region" description="Helical" evidence="7">
    <location>
        <begin position="158"/>
        <end position="179"/>
    </location>
</feature>
<feature type="domain" description="Mechanosensitive ion channel transmembrane helices 2/3" evidence="9">
    <location>
        <begin position="164"/>
        <end position="205"/>
    </location>
</feature>
<dbReference type="Pfam" id="PF00924">
    <property type="entry name" value="MS_channel_2nd"/>
    <property type="match status" value="1"/>
</dbReference>